<dbReference type="RefSeq" id="WP_108783307.1">
    <property type="nucleotide sequence ID" value="NZ_OMKW01000004.1"/>
</dbReference>
<sequence>MLIEDLGLLIVAIVVFALNLWLLRRVARDEAQDAAGADLPPWEQVMGVTVLGGLIAPAYIWIARGADRPRARKNAHLRIALYAQAALAVLVAGLVGSLILYPS</sequence>
<dbReference type="EMBL" id="OMKW01000004">
    <property type="protein sequence ID" value="SPF30583.1"/>
    <property type="molecule type" value="Genomic_DNA"/>
</dbReference>
<keyword evidence="1" id="KW-0812">Transmembrane</keyword>
<keyword evidence="1" id="KW-0472">Membrane</keyword>
<gene>
    <name evidence="2" type="ORF">POI8812_02922</name>
</gene>
<protein>
    <submittedName>
        <fullName evidence="2">Uncharacterized protein</fullName>
    </submittedName>
</protein>
<proteinExistence type="predicted"/>
<name>A0A2R8AE88_9RHOB</name>
<evidence type="ECO:0000313" key="2">
    <source>
        <dbReference type="EMBL" id="SPF30583.1"/>
    </source>
</evidence>
<accession>A0A2R8AE88</accession>
<keyword evidence="3" id="KW-1185">Reference proteome</keyword>
<feature type="transmembrane region" description="Helical" evidence="1">
    <location>
        <begin position="6"/>
        <end position="23"/>
    </location>
</feature>
<dbReference type="AlphaFoldDB" id="A0A2R8AE88"/>
<dbReference type="Proteomes" id="UP000244932">
    <property type="component" value="Unassembled WGS sequence"/>
</dbReference>
<feature type="transmembrane region" description="Helical" evidence="1">
    <location>
        <begin position="44"/>
        <end position="62"/>
    </location>
</feature>
<evidence type="ECO:0000313" key="3">
    <source>
        <dbReference type="Proteomes" id="UP000244932"/>
    </source>
</evidence>
<evidence type="ECO:0000256" key="1">
    <source>
        <dbReference type="SAM" id="Phobius"/>
    </source>
</evidence>
<keyword evidence="1" id="KW-1133">Transmembrane helix</keyword>
<feature type="transmembrane region" description="Helical" evidence="1">
    <location>
        <begin position="82"/>
        <end position="101"/>
    </location>
</feature>
<reference evidence="2 3" key="1">
    <citation type="submission" date="2018-03" db="EMBL/GenBank/DDBJ databases">
        <authorList>
            <person name="Keele B.F."/>
        </authorList>
    </citation>
    <scope>NUCLEOTIDE SEQUENCE [LARGE SCALE GENOMIC DNA]</scope>
    <source>
        <strain evidence="2 3">CeCT 8812</strain>
    </source>
</reference>
<organism evidence="2 3">
    <name type="scientific">Pontivivens insulae</name>
    <dbReference type="NCBI Taxonomy" id="1639689"/>
    <lineage>
        <taxon>Bacteria</taxon>
        <taxon>Pseudomonadati</taxon>
        <taxon>Pseudomonadota</taxon>
        <taxon>Alphaproteobacteria</taxon>
        <taxon>Rhodobacterales</taxon>
        <taxon>Paracoccaceae</taxon>
        <taxon>Pontivivens</taxon>
    </lineage>
</organism>